<sequence length="411" mass="46412">MAPRAKPSSKTAKGKAPLDAAPSQNSESGDEGNVQPEEVEELMVDARPSRRRKRTTEEVLTAAQKKWEDGMAKRNVKNERHVDAASFGAQHRAIRRITEQGLHYYFGECPGYNKNLVVDFYKKIVVPGADAIGQDDAQITSTIGRLEVVIDRKIIAKALDYNRPAAHEINYPRANFATFDEIRQDMYEGEVVIADTHVPGRFREGYKLINQFVHHNLSPRGAENKPSFEDGVLLYAFMQKGMKTDSASYIFKQIVEFKASAPTNSRMPFPYLITKICKEQGATASKYMEKSRLEPGIINITVLTKSMSQTRVPRATPAGDYLTTVLPRDAPKQAWYKKLFYQGVAMIASRRKEKKERRVMARKQDHMEHRLEWLISRAEGSSAEPYVPPPVEQAEDSDDFARDEPVSGDEA</sequence>
<keyword evidence="2" id="KW-1185">Reference proteome</keyword>
<comment type="caution">
    <text evidence="1">The sequence shown here is derived from an EMBL/GenBank/DDBJ whole genome shotgun (WGS) entry which is preliminary data.</text>
</comment>
<name>A0ACC0NEN2_RHOML</name>
<dbReference type="EMBL" id="CM046393">
    <property type="protein sequence ID" value="KAI8551259.1"/>
    <property type="molecule type" value="Genomic_DNA"/>
</dbReference>
<reference evidence="1" key="1">
    <citation type="submission" date="2022-02" db="EMBL/GenBank/DDBJ databases">
        <title>Plant Genome Project.</title>
        <authorList>
            <person name="Zhang R.-G."/>
        </authorList>
    </citation>
    <scope>NUCLEOTIDE SEQUENCE</scope>
    <source>
        <strain evidence="1">AT1</strain>
    </source>
</reference>
<gene>
    <name evidence="1" type="ORF">RHMOL_Rhmol06G0171500</name>
</gene>
<proteinExistence type="predicted"/>
<evidence type="ECO:0000313" key="2">
    <source>
        <dbReference type="Proteomes" id="UP001062846"/>
    </source>
</evidence>
<evidence type="ECO:0000313" key="1">
    <source>
        <dbReference type="EMBL" id="KAI8551259.1"/>
    </source>
</evidence>
<organism evidence="1 2">
    <name type="scientific">Rhododendron molle</name>
    <name type="common">Chinese azalea</name>
    <name type="synonym">Azalea mollis</name>
    <dbReference type="NCBI Taxonomy" id="49168"/>
    <lineage>
        <taxon>Eukaryota</taxon>
        <taxon>Viridiplantae</taxon>
        <taxon>Streptophyta</taxon>
        <taxon>Embryophyta</taxon>
        <taxon>Tracheophyta</taxon>
        <taxon>Spermatophyta</taxon>
        <taxon>Magnoliopsida</taxon>
        <taxon>eudicotyledons</taxon>
        <taxon>Gunneridae</taxon>
        <taxon>Pentapetalae</taxon>
        <taxon>asterids</taxon>
        <taxon>Ericales</taxon>
        <taxon>Ericaceae</taxon>
        <taxon>Ericoideae</taxon>
        <taxon>Rhodoreae</taxon>
        <taxon>Rhododendron</taxon>
    </lineage>
</organism>
<protein>
    <submittedName>
        <fullName evidence="1">Uncharacterized protein</fullName>
    </submittedName>
</protein>
<accession>A0ACC0NEN2</accession>
<dbReference type="Proteomes" id="UP001062846">
    <property type="component" value="Chromosome 6"/>
</dbReference>